<dbReference type="GO" id="GO:0003677">
    <property type="term" value="F:DNA binding"/>
    <property type="evidence" value="ECO:0007669"/>
    <property type="project" value="InterPro"/>
</dbReference>
<dbReference type="InterPro" id="IPR016032">
    <property type="entry name" value="Sig_transdc_resp-reg_C-effctor"/>
</dbReference>
<evidence type="ECO:0000313" key="2">
    <source>
        <dbReference type="EMBL" id="MYN08175.1"/>
    </source>
</evidence>
<evidence type="ECO:0000259" key="1">
    <source>
        <dbReference type="SMART" id="SM00421"/>
    </source>
</evidence>
<name>A0A7X4HBL3_9BURK</name>
<dbReference type="InterPro" id="IPR036388">
    <property type="entry name" value="WH-like_DNA-bd_sf"/>
</dbReference>
<dbReference type="EMBL" id="WWCU01000012">
    <property type="protein sequence ID" value="MYN08175.1"/>
    <property type="molecule type" value="Genomic_DNA"/>
</dbReference>
<dbReference type="SUPFAM" id="SSF46894">
    <property type="entry name" value="C-terminal effector domain of the bipartite response regulators"/>
    <property type="match status" value="1"/>
</dbReference>
<dbReference type="RefSeq" id="WP_161072508.1">
    <property type="nucleotide sequence ID" value="NZ_WWCU01000012.1"/>
</dbReference>
<evidence type="ECO:0000313" key="3">
    <source>
        <dbReference type="Proteomes" id="UP000450676"/>
    </source>
</evidence>
<dbReference type="AlphaFoldDB" id="A0A7X4HBL3"/>
<proteinExistence type="predicted"/>
<dbReference type="GO" id="GO:0006355">
    <property type="term" value="P:regulation of DNA-templated transcription"/>
    <property type="evidence" value="ECO:0007669"/>
    <property type="project" value="InterPro"/>
</dbReference>
<feature type="domain" description="HTH luxR-type" evidence="1">
    <location>
        <begin position="299"/>
        <end position="356"/>
    </location>
</feature>
<gene>
    <name evidence="2" type="ORF">GTP77_12615</name>
</gene>
<dbReference type="InterPro" id="IPR000792">
    <property type="entry name" value="Tscrpt_reg_LuxR_C"/>
</dbReference>
<protein>
    <recommendedName>
        <fullName evidence="1">HTH luxR-type domain-containing protein</fullName>
    </recommendedName>
</protein>
<sequence length="361" mass="39746">MLIEAEQWDRAVVSLYDTILQPDTLPSELAKLNRMLDSDVCHLLGLAPDGEMVTNILTEASYADSVADYANFVDLDPRRNYFDTQPIGAANRCSKLFNERFASRSAFYQDYLRPHGLRYIVGSCLYRSAAQTVFVGFNHGRGRQAFSDAEEAMFGKVCRHLSTVVASQIHTQSLSQAIHSGEQALSSLQQGVMGVNGKGRICYLNRYAEQHVPKSELESGALAEGGALMALVRRVRGDGLPHSALLAPQPPLPKQHVTAFPARPAERALMLWERRAEVVLVFNAGDRRASARPSQLIAWFGLTPAESRLAHELGAGCTVDQYASKYAISVATARTQLRAVLKKTRAPRLQDLIRLLASLPV</sequence>
<keyword evidence="3" id="KW-1185">Reference proteome</keyword>
<reference evidence="2 3" key="1">
    <citation type="submission" date="2019-12" db="EMBL/GenBank/DDBJ databases">
        <title>Novel species isolated from a subtropical stream in China.</title>
        <authorList>
            <person name="Lu H."/>
        </authorList>
    </citation>
    <scope>NUCLEOTIDE SEQUENCE [LARGE SCALE GENOMIC DNA]</scope>
    <source>
        <strain evidence="2 3">FT127W</strain>
    </source>
</reference>
<accession>A0A7X4HBL3</accession>
<comment type="caution">
    <text evidence="2">The sequence shown here is derived from an EMBL/GenBank/DDBJ whole genome shotgun (WGS) entry which is preliminary data.</text>
</comment>
<dbReference type="Proteomes" id="UP000450676">
    <property type="component" value="Unassembled WGS sequence"/>
</dbReference>
<dbReference type="SMART" id="SM00421">
    <property type="entry name" value="HTH_LUXR"/>
    <property type="match status" value="1"/>
</dbReference>
<dbReference type="Gene3D" id="1.10.10.10">
    <property type="entry name" value="Winged helix-like DNA-binding domain superfamily/Winged helix DNA-binding domain"/>
    <property type="match status" value="1"/>
</dbReference>
<organism evidence="2 3">
    <name type="scientific">Pseudoduganella aquatica</name>
    <dbReference type="NCBI Taxonomy" id="2660641"/>
    <lineage>
        <taxon>Bacteria</taxon>
        <taxon>Pseudomonadati</taxon>
        <taxon>Pseudomonadota</taxon>
        <taxon>Betaproteobacteria</taxon>
        <taxon>Burkholderiales</taxon>
        <taxon>Oxalobacteraceae</taxon>
        <taxon>Telluria group</taxon>
        <taxon>Pseudoduganella</taxon>
    </lineage>
</organism>